<feature type="transmembrane region" description="Helical" evidence="1">
    <location>
        <begin position="186"/>
        <end position="206"/>
    </location>
</feature>
<feature type="transmembrane region" description="Helical" evidence="1">
    <location>
        <begin position="12"/>
        <end position="36"/>
    </location>
</feature>
<dbReference type="Proteomes" id="UP001227101">
    <property type="component" value="Chromosome"/>
</dbReference>
<feature type="transmembrane region" description="Helical" evidence="1">
    <location>
        <begin position="86"/>
        <end position="104"/>
    </location>
</feature>
<protein>
    <submittedName>
        <fullName evidence="2">DUF998 domain-containing protein</fullName>
    </submittedName>
</protein>
<dbReference type="RefSeq" id="WP_285456695.1">
    <property type="nucleotide sequence ID" value="NZ_CP127173.1"/>
</dbReference>
<organism evidence="2 3">
    <name type="scientific">Amycolatopsis nalaikhensis</name>
    <dbReference type="NCBI Taxonomy" id="715472"/>
    <lineage>
        <taxon>Bacteria</taxon>
        <taxon>Bacillati</taxon>
        <taxon>Actinomycetota</taxon>
        <taxon>Actinomycetes</taxon>
        <taxon>Pseudonocardiales</taxon>
        <taxon>Pseudonocardiaceae</taxon>
        <taxon>Amycolatopsis</taxon>
    </lineage>
</organism>
<name>A0ABY8XUP9_9PSEU</name>
<dbReference type="Pfam" id="PF06197">
    <property type="entry name" value="DUF998"/>
    <property type="match status" value="1"/>
</dbReference>
<keyword evidence="1" id="KW-1133">Transmembrane helix</keyword>
<keyword evidence="3" id="KW-1185">Reference proteome</keyword>
<keyword evidence="1" id="KW-0812">Transmembrane</keyword>
<proteinExistence type="predicted"/>
<sequence>MTPRAAFSSSPLATVTLVMAAAAQAIVAGLSLGYAGNVDPLRDPVSDYAWHRGGRFLFAAAVLLLLAAAGALAVAAHLAALPRTPLTITLFVLWAAGLVVVLLFRSNVSAEDPTLSGQIHRAGGAILFTSLPLAAWTLSTRLRAERRWLAAASTLRRGAIAGVVTAAAFGTSQVVDWLPIGLLERIALLAEFVIIATTAGVLRRAVR</sequence>
<evidence type="ECO:0000256" key="1">
    <source>
        <dbReference type="SAM" id="Phobius"/>
    </source>
</evidence>
<dbReference type="InterPro" id="IPR009339">
    <property type="entry name" value="DUF998"/>
</dbReference>
<evidence type="ECO:0000313" key="3">
    <source>
        <dbReference type="Proteomes" id="UP001227101"/>
    </source>
</evidence>
<reference evidence="2 3" key="1">
    <citation type="submission" date="2023-06" db="EMBL/GenBank/DDBJ databases">
        <authorList>
            <person name="Oyuntsetseg B."/>
            <person name="Kim S.B."/>
        </authorList>
    </citation>
    <scope>NUCLEOTIDE SEQUENCE [LARGE SCALE GENOMIC DNA]</scope>
    <source>
        <strain evidence="2 3">2-2</strain>
    </source>
</reference>
<feature type="transmembrane region" description="Helical" evidence="1">
    <location>
        <begin position="159"/>
        <end position="180"/>
    </location>
</feature>
<feature type="transmembrane region" description="Helical" evidence="1">
    <location>
        <begin position="119"/>
        <end position="138"/>
    </location>
</feature>
<dbReference type="EMBL" id="CP127173">
    <property type="protein sequence ID" value="WIV59202.1"/>
    <property type="molecule type" value="Genomic_DNA"/>
</dbReference>
<keyword evidence="1" id="KW-0472">Membrane</keyword>
<gene>
    <name evidence="2" type="ORF">QP939_11510</name>
</gene>
<accession>A0ABY8XUP9</accession>
<feature type="transmembrane region" description="Helical" evidence="1">
    <location>
        <begin position="56"/>
        <end position="79"/>
    </location>
</feature>
<evidence type="ECO:0000313" key="2">
    <source>
        <dbReference type="EMBL" id="WIV59202.1"/>
    </source>
</evidence>